<keyword evidence="1" id="KW-0732">Signal</keyword>
<name>A0A0J1H044_9GAMM</name>
<protein>
    <submittedName>
        <fullName evidence="2">Uncharacterized protein</fullName>
    </submittedName>
</protein>
<comment type="caution">
    <text evidence="2">The sequence shown here is derived from an EMBL/GenBank/DDBJ whole genome shotgun (WGS) entry which is preliminary data.</text>
</comment>
<dbReference type="STRING" id="1195763.ABT56_12495"/>
<organism evidence="2 3">
    <name type="scientific">Photobacterium aquae</name>
    <dbReference type="NCBI Taxonomy" id="1195763"/>
    <lineage>
        <taxon>Bacteria</taxon>
        <taxon>Pseudomonadati</taxon>
        <taxon>Pseudomonadota</taxon>
        <taxon>Gammaproteobacteria</taxon>
        <taxon>Vibrionales</taxon>
        <taxon>Vibrionaceae</taxon>
        <taxon>Photobacterium</taxon>
    </lineage>
</organism>
<feature type="signal peptide" evidence="1">
    <location>
        <begin position="1"/>
        <end position="22"/>
    </location>
</feature>
<dbReference type="RefSeq" id="WP_047879211.1">
    <property type="nucleotide sequence ID" value="NZ_LDOT01000015.1"/>
</dbReference>
<evidence type="ECO:0000256" key="1">
    <source>
        <dbReference type="SAM" id="SignalP"/>
    </source>
</evidence>
<gene>
    <name evidence="2" type="ORF">ABT56_12495</name>
</gene>
<dbReference type="EMBL" id="LDOT01000015">
    <property type="protein sequence ID" value="KLV05196.1"/>
    <property type="molecule type" value="Genomic_DNA"/>
</dbReference>
<reference evidence="2 3" key="1">
    <citation type="submission" date="2015-05" db="EMBL/GenBank/DDBJ databases">
        <title>Photobacterium galathea sp. nov.</title>
        <authorList>
            <person name="Machado H."/>
            <person name="Gram L."/>
        </authorList>
    </citation>
    <scope>NUCLEOTIDE SEQUENCE [LARGE SCALE GENOMIC DNA]</scope>
    <source>
        <strain evidence="2 3">CGMCC 1.12159</strain>
    </source>
</reference>
<dbReference type="AlphaFoldDB" id="A0A0J1H044"/>
<dbReference type="PATRIC" id="fig|1195763.3.peg.2639"/>
<evidence type="ECO:0000313" key="3">
    <source>
        <dbReference type="Proteomes" id="UP000036097"/>
    </source>
</evidence>
<proteinExistence type="predicted"/>
<keyword evidence="3" id="KW-1185">Reference proteome</keyword>
<dbReference type="Proteomes" id="UP000036097">
    <property type="component" value="Unassembled WGS sequence"/>
</dbReference>
<sequence length="305" mass="34686">MNLRSLLGTVCVLSAFSSLAHAQPIDNTTYKLKDIYGGFLLNKETAATFQLCKENDNDQCLFMTLNHSAFRDIASGIDIANIKNNNPNFTGSLYDQKGRFTLSKDSDSRLHFFILEQDSNHMKVMLSAQLAAPKTDDAKAVNYIKISSTTIDLTPKDLDKIKSLVGISLDGKLKKFRNLSDCELAGKMYYEIQPLIYAVGVTYKYNVTERAFNNWKQSQFTPSYTALRDTYDPINYNHSDRKISKHLYDNYLVTLYHLVKELESDVKSNYVMDRKYADKMELAETKYTSACGYIKGPSLTSLTEY</sequence>
<evidence type="ECO:0000313" key="2">
    <source>
        <dbReference type="EMBL" id="KLV05196.1"/>
    </source>
</evidence>
<feature type="chain" id="PRO_5005252580" evidence="1">
    <location>
        <begin position="23"/>
        <end position="305"/>
    </location>
</feature>
<accession>A0A0J1H044</accession>